<dbReference type="EMBL" id="CCFA01002791">
    <property type="protein sequence ID" value="CDS00589.1"/>
    <property type="molecule type" value="Genomic_DNA"/>
</dbReference>
<dbReference type="InterPro" id="IPR019384">
    <property type="entry name" value="FHIP"/>
</dbReference>
<dbReference type="PANTHER" id="PTHR21705:SF11">
    <property type="entry name" value="FHIP FAMILY PROTEIN CG3558"/>
    <property type="match status" value="1"/>
</dbReference>
<dbReference type="Proteomes" id="UP000242770">
    <property type="component" value="Unassembled WGS sequence"/>
</dbReference>
<feature type="region of interest" description="Disordered" evidence="7">
    <location>
        <begin position="893"/>
        <end position="912"/>
    </location>
</feature>
<dbReference type="Pfam" id="PF19314">
    <property type="entry name" value="DUF5917"/>
    <property type="match status" value="1"/>
</dbReference>
<evidence type="ECO:0000256" key="2">
    <source>
        <dbReference type="ARBA" id="ARBA00008231"/>
    </source>
</evidence>
<sequence>MEYLSRLSGLVSTPAKAAAGITASPRLRKKPSLHPVGSVDVFHADWLAVQAELENPDERALFFGVARSDLPRRLQRIIDALVFESNRSNDGHTGPCMEYLLKYDILTELVHLSVDDRPRGIRGETIRALKDLIILLDEKFLSRQAANKPISQLIQLCLDEDAVRYQLDDDSFDASNAPPATQDDDYEEDLVDLMCHIASRIRNTPDLLQIFFTDEPVDDADSPQDARSLKDGSIIVSHSVFDDLTSDDHDDKNQGSNADSVDQRPPSPAGSVDSTATIQPSIAFASRKQMKRRLRFPLFSYLLKFVHREGRIGELARAGMLFLVSLEGGRPRNSSSGKASKSTKRVSFANEDIRRSLAVFIAHSDFADVLGAGLGAAYGLLPSCIRPVPRYDPTEIDDDTSASIKSSQTAITLASSSASQAANDASEALASATRSDDTELQAQLRLLIDLIEFCQDVLDSLWLASKHLTEAATAVEEKAAESSLSSPTSVPHLDPMVRKLAGAIAMAIRDTFIRNVVYPSLMESSDFDGSSAAVLNYLDVLVIVLRSEHLLTDVALDFLLPTSLEEGRERGYGYQINVPVDDSDRYSVKDLILDSLEDTKRPATRVAALRLARSLIVCHGFRACGGLLQLPPRKSILSAPTDDWLPRSPLLETEQDSSAYSKIETHFREIDALSSLLTSFGSTKSSESLQASLSNYLLDAEQALRQDSTFSATLELGGGQIPLIRSDPLVQQLFAGLVSFFSQPVEVNLAASGVLSALAASPARSLDGWLTHVRGNDTEREEPALVQLLRGLVEQVAAYRDCVPEFDRYLAERRRSLVLTDDLSAALDVIEPREEQDAESEEAKSLRACLTLPRLPSAGSGGSGRLQTNERIRTAERGFGIIQDKRASLPALSPPALSASLPPTHADPPASIGRSSALARLFGGARPTRTPSHLGKTAPSELATADTRPGAGERKVSASTINPYADHFRETAAVVVKTQRATGAEEWCPAPTANGCKEAGRATLSTALHTTRPIFEEATLNRAERLKSRFWKTVTLQPPTSSVDGFQILLDGRSIRTPNGQPIVIPRERELLASCIAQEWSEQGKVLKPHTLPLTSLAARALEGCKDEAERKGIEADLLRYLENETICFQESTPQSLVDLQNQHWQPLLSHINSTYSTSITPFTSLLNNSHPPGTLSTFSSHLAKLNSFDLAAFERSVMLTKSFLVSLALVSGHLDVEAAAKAAEVEVQSQINRWGSVEDSHDVDQAEMRRSLGSVAIATVRS</sequence>
<comment type="subcellular location">
    <subcellularLocation>
        <location evidence="1">Mitochondrion</location>
    </subcellularLocation>
</comment>
<dbReference type="Gene3D" id="1.10.3580.10">
    <property type="entry name" value="ATP12 ATPase"/>
    <property type="match status" value="1"/>
</dbReference>
<feature type="region of interest" description="Disordered" evidence="7">
    <location>
        <begin position="243"/>
        <end position="275"/>
    </location>
</feature>
<dbReference type="STRING" id="49012.A0A0F7RZW8"/>
<evidence type="ECO:0000256" key="4">
    <source>
        <dbReference type="ARBA" id="ARBA00023128"/>
    </source>
</evidence>
<evidence type="ECO:0000256" key="6">
    <source>
        <dbReference type="ARBA" id="ARBA00024336"/>
    </source>
</evidence>
<keyword evidence="5" id="KW-0143">Chaperone</keyword>
<dbReference type="Pfam" id="PF10257">
    <property type="entry name" value="RAI16-like"/>
    <property type="match status" value="1"/>
</dbReference>
<dbReference type="SUPFAM" id="SSF160909">
    <property type="entry name" value="ATP12-like"/>
    <property type="match status" value="1"/>
</dbReference>
<accession>A0A0F7RZW8</accession>
<keyword evidence="10" id="KW-1185">Reference proteome</keyword>
<dbReference type="GO" id="GO:0005739">
    <property type="term" value="C:mitochondrion"/>
    <property type="evidence" value="ECO:0007669"/>
    <property type="project" value="UniProtKB-SubCell"/>
</dbReference>
<keyword evidence="3" id="KW-0809">Transit peptide</keyword>
<feature type="domain" description="FHF complex subunit HOOK-interacting protein C-terminal" evidence="8">
    <location>
        <begin position="727"/>
        <end position="818"/>
    </location>
</feature>
<comment type="similarity">
    <text evidence="2">Belongs to the ATP12 family.</text>
</comment>
<gene>
    <name evidence="9" type="primary">SSCI46660.1</name>
</gene>
<dbReference type="InterPro" id="IPR011419">
    <property type="entry name" value="ATP12_ATP_synth-F1-assembly"/>
</dbReference>
<organism evidence="9 10">
    <name type="scientific">Sporisorium scitamineum</name>
    <dbReference type="NCBI Taxonomy" id="49012"/>
    <lineage>
        <taxon>Eukaryota</taxon>
        <taxon>Fungi</taxon>
        <taxon>Dikarya</taxon>
        <taxon>Basidiomycota</taxon>
        <taxon>Ustilaginomycotina</taxon>
        <taxon>Ustilaginomycetes</taxon>
        <taxon>Ustilaginales</taxon>
        <taxon>Ustilaginaceae</taxon>
        <taxon>Sporisorium</taxon>
    </lineage>
</organism>
<feature type="compositionally biased region" description="Low complexity" evidence="7">
    <location>
        <begin position="893"/>
        <end position="903"/>
    </location>
</feature>
<comment type="similarity">
    <text evidence="6">Belongs to the FHIP family.</text>
</comment>
<name>A0A0F7RZW8_9BASI</name>
<dbReference type="AlphaFoldDB" id="A0A0F7RZW8"/>
<dbReference type="Gene3D" id="3.30.2180.10">
    <property type="entry name" value="ATP12-like"/>
    <property type="match status" value="1"/>
</dbReference>
<evidence type="ECO:0000313" key="9">
    <source>
        <dbReference type="EMBL" id="CDS00589.1"/>
    </source>
</evidence>
<evidence type="ECO:0000256" key="5">
    <source>
        <dbReference type="ARBA" id="ARBA00023186"/>
    </source>
</evidence>
<reference evidence="10" key="1">
    <citation type="submission" date="2014-06" db="EMBL/GenBank/DDBJ databases">
        <authorList>
            <person name="Berkman P.J."/>
        </authorList>
    </citation>
    <scope>NUCLEOTIDE SEQUENCE [LARGE SCALE GENOMIC DNA]</scope>
</reference>
<dbReference type="PANTHER" id="PTHR21705">
    <property type="entry name" value="RAI16 PROTEIN-RELATED"/>
    <property type="match status" value="1"/>
</dbReference>
<evidence type="ECO:0000256" key="3">
    <source>
        <dbReference type="ARBA" id="ARBA00022946"/>
    </source>
</evidence>
<dbReference type="GO" id="GO:0043461">
    <property type="term" value="P:proton-transporting ATP synthase complex assembly"/>
    <property type="evidence" value="ECO:0007669"/>
    <property type="project" value="InterPro"/>
</dbReference>
<dbReference type="InterPro" id="IPR045669">
    <property type="entry name" value="FHIP_C"/>
</dbReference>
<evidence type="ECO:0000259" key="8">
    <source>
        <dbReference type="Pfam" id="PF19314"/>
    </source>
</evidence>
<dbReference type="Pfam" id="PF07542">
    <property type="entry name" value="ATP12"/>
    <property type="match status" value="1"/>
</dbReference>
<evidence type="ECO:0000256" key="7">
    <source>
        <dbReference type="SAM" id="MobiDB-lite"/>
    </source>
</evidence>
<protein>
    <recommendedName>
        <fullName evidence="8">FHF complex subunit HOOK-interacting protein C-terminal domain-containing protein</fullName>
    </recommendedName>
</protein>
<keyword evidence="4" id="KW-0496">Mitochondrion</keyword>
<feature type="region of interest" description="Disordered" evidence="7">
    <location>
        <begin position="924"/>
        <end position="956"/>
    </location>
</feature>
<proteinExistence type="inferred from homology"/>
<evidence type="ECO:0000256" key="1">
    <source>
        <dbReference type="ARBA" id="ARBA00004173"/>
    </source>
</evidence>
<dbReference type="InterPro" id="IPR042272">
    <property type="entry name" value="ATP12_ATP_synth-F1-assembly_N"/>
</dbReference>
<dbReference type="InterPro" id="IPR023335">
    <property type="entry name" value="ATP12_ortho_dom_sf"/>
</dbReference>
<evidence type="ECO:0000313" key="10">
    <source>
        <dbReference type="Proteomes" id="UP000242770"/>
    </source>
</evidence>